<keyword evidence="1" id="KW-1134">Transmembrane beta strand</keyword>
<keyword evidence="4" id="KW-0732">Signal</keyword>
<keyword evidence="1" id="KW-0472">Membrane</keyword>
<dbReference type="AlphaFoldDB" id="F4EZ05"/>
<proteinExistence type="predicted"/>
<feature type="signal peptide" evidence="4">
    <location>
        <begin position="1"/>
        <end position="28"/>
    </location>
</feature>
<evidence type="ECO:0000259" key="5">
    <source>
        <dbReference type="Pfam" id="PF03865"/>
    </source>
</evidence>
<dbReference type="Pfam" id="PF08479">
    <property type="entry name" value="POTRA_2"/>
    <property type="match status" value="1"/>
</dbReference>
<evidence type="ECO:0000256" key="3">
    <source>
        <dbReference type="ARBA" id="ARBA00023237"/>
    </source>
</evidence>
<dbReference type="PANTHER" id="PTHR34597:SF1">
    <property type="entry name" value="HEME_HEMOPEXIN TRANSPORTER PROTEIN HUXB"/>
    <property type="match status" value="1"/>
</dbReference>
<evidence type="ECO:0000259" key="6">
    <source>
        <dbReference type="Pfam" id="PF08479"/>
    </source>
</evidence>
<dbReference type="Gene3D" id="2.40.160.50">
    <property type="entry name" value="membrane protein fhac: a member of the omp85/tpsb transporter family"/>
    <property type="match status" value="1"/>
</dbReference>
<accession>F4EZ05</accession>
<dbReference type="GO" id="GO:0046819">
    <property type="term" value="P:protein secretion by the type V secretion system"/>
    <property type="evidence" value="ECO:0007669"/>
    <property type="project" value="TreeGrafter"/>
</dbReference>
<evidence type="ECO:0000256" key="4">
    <source>
        <dbReference type="SAM" id="SignalP"/>
    </source>
</evidence>
<dbReference type="PANTHER" id="PTHR34597">
    <property type="entry name" value="SLR1661 PROTEIN"/>
    <property type="match status" value="1"/>
</dbReference>
<protein>
    <submittedName>
        <fullName evidence="7">Polypeptide-transport-associated domain protein ShlB-type</fullName>
    </submittedName>
</protein>
<keyword evidence="8" id="KW-1185">Reference proteome</keyword>
<gene>
    <name evidence="7" type="ordered locus">Selsp_0590</name>
</gene>
<dbReference type="Pfam" id="PF03865">
    <property type="entry name" value="ShlB"/>
    <property type="match status" value="1"/>
</dbReference>
<evidence type="ECO:0000256" key="1">
    <source>
        <dbReference type="ARBA" id="ARBA00022452"/>
    </source>
</evidence>
<evidence type="ECO:0000313" key="7">
    <source>
        <dbReference type="EMBL" id="AEB99562.1"/>
    </source>
</evidence>
<feature type="domain" description="Polypeptide-transport-associated ShlB-type" evidence="6">
    <location>
        <begin position="65"/>
        <end position="141"/>
    </location>
</feature>
<reference evidence="7 8" key="1">
    <citation type="submission" date="2011-04" db="EMBL/GenBank/DDBJ databases">
        <title>The complete genome of Selenomonas sputigena DSM 20758.</title>
        <authorList>
            <consortium name="US DOE Joint Genome Institute (JGI-PGF)"/>
            <person name="Lucas S."/>
            <person name="Copeland A."/>
            <person name="Lapidus A."/>
            <person name="Bruce D."/>
            <person name="Goodwin L."/>
            <person name="Pitluck S."/>
            <person name="Peters L."/>
            <person name="Kyrpides N."/>
            <person name="Mavromatis K."/>
            <person name="Ivanova N."/>
            <person name="Ovchinnikova G."/>
            <person name="Teshima H."/>
            <person name="Detter J.C."/>
            <person name="Tapia R."/>
            <person name="Han C."/>
            <person name="Land M."/>
            <person name="Hauser L."/>
            <person name="Markowitz V."/>
            <person name="Cheng J.-F."/>
            <person name="Hugenholtz P."/>
            <person name="Woyke T."/>
            <person name="Wu D."/>
            <person name="Gronow S."/>
            <person name="Wellnitz S."/>
            <person name="Schneider S."/>
            <person name="Klenk H.-P."/>
            <person name="Eisen J.A."/>
        </authorList>
    </citation>
    <scope>NUCLEOTIDE SEQUENCE [LARGE SCALE GENOMIC DNA]</scope>
    <source>
        <strain evidence="8">ATCC 35185 / DSM 20758 / VPI D19B-28</strain>
    </source>
</reference>
<dbReference type="InterPro" id="IPR051544">
    <property type="entry name" value="TPS_OM_transporter"/>
</dbReference>
<dbReference type="InterPro" id="IPR013686">
    <property type="entry name" value="Polypept-transport_assoc_ShlB"/>
</dbReference>
<dbReference type="HOGENOM" id="CLU_021521_1_0_9"/>
<dbReference type="Proteomes" id="UP000011124">
    <property type="component" value="Chromosome"/>
</dbReference>
<sequence length="547" mass="59983">MKMKAKHLHLKLTLPLAAALLLPGTAFAATNLPPSDAHLPEKAQENALESRLPNHAGGSKAMMPFRLSRIDVEQDGTQLLEKAIEERTASYLRRDISELDVNDLLAELTDYARSHGYPAAAAYLPAQSNADGTLTIRILAGRYGKITVENSAAISDAKIERLAHALKEGAPIEGKPLETALYNIAALGGIEAAGLLSPGTTFGTGDLTIRVKDGKRRSYVLYSENYGSEPSGRYRFGLQGSFENLTKSGDRLNLGLTLSNKDLHNYSLSYSHPVGADGTTLGIGVSRMDYELSGAFRRLGAEGTADTLSLFGTTPLWRTAQSSLAVTYGWDWRRLKDEYKKIGMELEKHSSTFHLGIKGAERQYRTSWSYDLTGYFGHLGADSDWARRQMKRAGTEGSFTKAVLNLNLRHEISDRWNISLKAQAQKAGTNLDSSEEIYLGGANGVRAYPQGEASGDNGYLGSIELSYRTDVPNLVLSTYFDMGRVQYANDGKDGSETLKGWGIGISYSRPGDYFLRLDWARRIGLANNASDDAKAKNRLWFMVGKVW</sequence>
<dbReference type="GO" id="GO:0098046">
    <property type="term" value="C:type V protein secretion system complex"/>
    <property type="evidence" value="ECO:0007669"/>
    <property type="project" value="TreeGrafter"/>
</dbReference>
<dbReference type="InterPro" id="IPR005565">
    <property type="entry name" value="Hemolysn_activator_HlyB_C"/>
</dbReference>
<dbReference type="EMBL" id="CP002637">
    <property type="protein sequence ID" value="AEB99562.1"/>
    <property type="molecule type" value="Genomic_DNA"/>
</dbReference>
<evidence type="ECO:0000313" key="8">
    <source>
        <dbReference type="Proteomes" id="UP000011124"/>
    </source>
</evidence>
<name>F4EZ05_SELS3</name>
<keyword evidence="2" id="KW-0812">Transmembrane</keyword>
<dbReference type="OrthoDB" id="596066at2"/>
<dbReference type="Gene3D" id="3.10.20.310">
    <property type="entry name" value="membrane protein fhac"/>
    <property type="match status" value="1"/>
</dbReference>
<dbReference type="GO" id="GO:0008320">
    <property type="term" value="F:protein transmembrane transporter activity"/>
    <property type="evidence" value="ECO:0007669"/>
    <property type="project" value="TreeGrafter"/>
</dbReference>
<keyword evidence="3" id="KW-0998">Cell outer membrane</keyword>
<feature type="chain" id="PRO_5003308980" evidence="4">
    <location>
        <begin position="29"/>
        <end position="547"/>
    </location>
</feature>
<organism evidence="7 8">
    <name type="scientific">Selenomonas sputigena (strain ATCC 35185 / DSM 20758 / CCUG 44933 / VPI D19B-28)</name>
    <dbReference type="NCBI Taxonomy" id="546271"/>
    <lineage>
        <taxon>Bacteria</taxon>
        <taxon>Bacillati</taxon>
        <taxon>Bacillota</taxon>
        <taxon>Negativicutes</taxon>
        <taxon>Selenomonadales</taxon>
        <taxon>Selenomonadaceae</taxon>
        <taxon>Selenomonas</taxon>
    </lineage>
</organism>
<feature type="domain" description="Haemolysin activator HlyB C-terminal" evidence="5">
    <location>
        <begin position="203"/>
        <end position="506"/>
    </location>
</feature>
<dbReference type="KEGG" id="ssg:Selsp_0590"/>
<evidence type="ECO:0000256" key="2">
    <source>
        <dbReference type="ARBA" id="ARBA00022692"/>
    </source>
</evidence>